<dbReference type="FunFam" id="3.40.50.1000:FF:000228">
    <property type="entry name" value="NIF domain protein"/>
    <property type="match status" value="1"/>
</dbReference>
<name>A0A1L9RU94_ASPWE</name>
<dbReference type="PROSITE" id="PS50969">
    <property type="entry name" value="FCP1"/>
    <property type="match status" value="1"/>
</dbReference>
<dbReference type="PANTHER" id="PTHR12210">
    <property type="entry name" value="DULLARD PROTEIN PHOSPHATASE"/>
    <property type="match status" value="1"/>
</dbReference>
<feature type="compositionally biased region" description="Polar residues" evidence="1">
    <location>
        <begin position="76"/>
        <end position="108"/>
    </location>
</feature>
<dbReference type="VEuPathDB" id="FungiDB:ASPWEDRAFT_36108"/>
<dbReference type="Gene3D" id="3.40.50.1000">
    <property type="entry name" value="HAD superfamily/HAD-like"/>
    <property type="match status" value="1"/>
</dbReference>
<protein>
    <recommendedName>
        <fullName evidence="2">FCP1 homology domain-containing protein</fullName>
    </recommendedName>
</protein>
<feature type="compositionally biased region" description="Polar residues" evidence="1">
    <location>
        <begin position="587"/>
        <end position="600"/>
    </location>
</feature>
<reference evidence="4" key="1">
    <citation type="journal article" date="2017" name="Genome Biol.">
        <title>Comparative genomics reveals high biological diversity and specific adaptations in the industrially and medically important fungal genus Aspergillus.</title>
        <authorList>
            <person name="de Vries R.P."/>
            <person name="Riley R."/>
            <person name="Wiebenga A."/>
            <person name="Aguilar-Osorio G."/>
            <person name="Amillis S."/>
            <person name="Uchima C.A."/>
            <person name="Anderluh G."/>
            <person name="Asadollahi M."/>
            <person name="Askin M."/>
            <person name="Barry K."/>
            <person name="Battaglia E."/>
            <person name="Bayram O."/>
            <person name="Benocci T."/>
            <person name="Braus-Stromeyer S.A."/>
            <person name="Caldana C."/>
            <person name="Canovas D."/>
            <person name="Cerqueira G.C."/>
            <person name="Chen F."/>
            <person name="Chen W."/>
            <person name="Choi C."/>
            <person name="Clum A."/>
            <person name="Dos Santos R.A."/>
            <person name="Damasio A.R."/>
            <person name="Diallinas G."/>
            <person name="Emri T."/>
            <person name="Fekete E."/>
            <person name="Flipphi M."/>
            <person name="Freyberg S."/>
            <person name="Gallo A."/>
            <person name="Gournas C."/>
            <person name="Habgood R."/>
            <person name="Hainaut M."/>
            <person name="Harispe M.L."/>
            <person name="Henrissat B."/>
            <person name="Hilden K.S."/>
            <person name="Hope R."/>
            <person name="Hossain A."/>
            <person name="Karabika E."/>
            <person name="Karaffa L."/>
            <person name="Karanyi Z."/>
            <person name="Krasevec N."/>
            <person name="Kuo A."/>
            <person name="Kusch H."/>
            <person name="LaButti K."/>
            <person name="Lagendijk E.L."/>
            <person name="Lapidus A."/>
            <person name="Levasseur A."/>
            <person name="Lindquist E."/>
            <person name="Lipzen A."/>
            <person name="Logrieco A.F."/>
            <person name="MacCabe A."/>
            <person name="Maekelae M.R."/>
            <person name="Malavazi I."/>
            <person name="Melin P."/>
            <person name="Meyer V."/>
            <person name="Mielnichuk N."/>
            <person name="Miskei M."/>
            <person name="Molnar A.P."/>
            <person name="Mule G."/>
            <person name="Ngan C.Y."/>
            <person name="Orejas M."/>
            <person name="Orosz E."/>
            <person name="Ouedraogo J.P."/>
            <person name="Overkamp K.M."/>
            <person name="Park H.-S."/>
            <person name="Perrone G."/>
            <person name="Piumi F."/>
            <person name="Punt P.J."/>
            <person name="Ram A.F."/>
            <person name="Ramon A."/>
            <person name="Rauscher S."/>
            <person name="Record E."/>
            <person name="Riano-Pachon D.M."/>
            <person name="Robert V."/>
            <person name="Roehrig J."/>
            <person name="Ruller R."/>
            <person name="Salamov A."/>
            <person name="Salih N.S."/>
            <person name="Samson R.A."/>
            <person name="Sandor E."/>
            <person name="Sanguinetti M."/>
            <person name="Schuetze T."/>
            <person name="Sepcic K."/>
            <person name="Shelest E."/>
            <person name="Sherlock G."/>
            <person name="Sophianopoulou V."/>
            <person name="Squina F.M."/>
            <person name="Sun H."/>
            <person name="Susca A."/>
            <person name="Todd R.B."/>
            <person name="Tsang A."/>
            <person name="Unkles S.E."/>
            <person name="van de Wiele N."/>
            <person name="van Rossen-Uffink D."/>
            <person name="Oliveira J.V."/>
            <person name="Vesth T.C."/>
            <person name="Visser J."/>
            <person name="Yu J.-H."/>
            <person name="Zhou M."/>
            <person name="Andersen M.R."/>
            <person name="Archer D.B."/>
            <person name="Baker S.E."/>
            <person name="Benoit I."/>
            <person name="Brakhage A.A."/>
            <person name="Braus G.H."/>
            <person name="Fischer R."/>
            <person name="Frisvad J.C."/>
            <person name="Goldman G.H."/>
            <person name="Houbraken J."/>
            <person name="Oakley B."/>
            <person name="Pocsi I."/>
            <person name="Scazzocchio C."/>
            <person name="Seiboth B."/>
            <person name="vanKuyk P.A."/>
            <person name="Wortman J."/>
            <person name="Dyer P.S."/>
            <person name="Grigoriev I.V."/>
        </authorList>
    </citation>
    <scope>NUCLEOTIDE SEQUENCE [LARGE SCALE GENOMIC DNA]</scope>
    <source>
        <strain evidence="4">DTO 134E9</strain>
    </source>
</reference>
<evidence type="ECO:0000313" key="3">
    <source>
        <dbReference type="EMBL" id="OJJ38474.1"/>
    </source>
</evidence>
<dbReference type="Proteomes" id="UP000184383">
    <property type="component" value="Unassembled WGS sequence"/>
</dbReference>
<dbReference type="RefSeq" id="XP_040692150.1">
    <property type="nucleotide sequence ID" value="XM_040834376.1"/>
</dbReference>
<dbReference type="EMBL" id="KV878210">
    <property type="protein sequence ID" value="OJJ38474.1"/>
    <property type="molecule type" value="Genomic_DNA"/>
</dbReference>
<dbReference type="AlphaFoldDB" id="A0A1L9RU94"/>
<evidence type="ECO:0000256" key="1">
    <source>
        <dbReference type="SAM" id="MobiDB-lite"/>
    </source>
</evidence>
<keyword evidence="4" id="KW-1185">Reference proteome</keyword>
<feature type="domain" description="FCP1 homology" evidence="2">
    <location>
        <begin position="339"/>
        <end position="524"/>
    </location>
</feature>
<dbReference type="GeneID" id="63750224"/>
<feature type="compositionally biased region" description="Basic residues" evidence="1">
    <location>
        <begin position="140"/>
        <end position="154"/>
    </location>
</feature>
<organism evidence="3 4">
    <name type="scientific">Aspergillus wentii DTO 134E9</name>
    <dbReference type="NCBI Taxonomy" id="1073089"/>
    <lineage>
        <taxon>Eukaryota</taxon>
        <taxon>Fungi</taxon>
        <taxon>Dikarya</taxon>
        <taxon>Ascomycota</taxon>
        <taxon>Pezizomycotina</taxon>
        <taxon>Eurotiomycetes</taxon>
        <taxon>Eurotiomycetidae</taxon>
        <taxon>Eurotiales</taxon>
        <taxon>Aspergillaceae</taxon>
        <taxon>Aspergillus</taxon>
        <taxon>Aspergillus subgen. Cremei</taxon>
    </lineage>
</organism>
<accession>A0A1L9RU94</accession>
<evidence type="ECO:0000259" key="2">
    <source>
        <dbReference type="PROSITE" id="PS50969"/>
    </source>
</evidence>
<dbReference type="InterPro" id="IPR050365">
    <property type="entry name" value="TIM50"/>
</dbReference>
<proteinExistence type="predicted"/>
<feature type="region of interest" description="Disordered" evidence="1">
    <location>
        <begin position="288"/>
        <end position="325"/>
    </location>
</feature>
<evidence type="ECO:0000313" key="4">
    <source>
        <dbReference type="Proteomes" id="UP000184383"/>
    </source>
</evidence>
<feature type="region of interest" description="Disordered" evidence="1">
    <location>
        <begin position="569"/>
        <end position="646"/>
    </location>
</feature>
<dbReference type="STRING" id="1073089.A0A1L9RU94"/>
<dbReference type="InterPro" id="IPR023214">
    <property type="entry name" value="HAD_sf"/>
</dbReference>
<feature type="compositionally biased region" description="Basic residues" evidence="1">
    <location>
        <begin position="569"/>
        <end position="582"/>
    </location>
</feature>
<feature type="region of interest" description="Disordered" evidence="1">
    <location>
        <begin position="450"/>
        <end position="473"/>
    </location>
</feature>
<feature type="compositionally biased region" description="Basic and acidic residues" evidence="1">
    <location>
        <begin position="303"/>
        <end position="317"/>
    </location>
</feature>
<feature type="compositionally biased region" description="Basic and acidic residues" evidence="1">
    <location>
        <begin position="633"/>
        <end position="646"/>
    </location>
</feature>
<dbReference type="InterPro" id="IPR036412">
    <property type="entry name" value="HAD-like_sf"/>
</dbReference>
<gene>
    <name evidence="3" type="ORF">ASPWEDRAFT_36108</name>
</gene>
<feature type="region of interest" description="Disordered" evidence="1">
    <location>
        <begin position="51"/>
        <end position="186"/>
    </location>
</feature>
<dbReference type="SUPFAM" id="SSF56784">
    <property type="entry name" value="HAD-like"/>
    <property type="match status" value="1"/>
</dbReference>
<feature type="compositionally biased region" description="Polar residues" evidence="1">
    <location>
        <begin position="609"/>
        <end position="631"/>
    </location>
</feature>
<sequence length="646" mass="71574">MSAGRRYHSLFSFFSSSPNLSLRRNISYGRMFQGGASYKLLSTSTVASQFTSSVPPHSLPPKKRRKHAPTGANAPFSDSTMKPKNPGKNTVCNSDDQARNPQGGNLASNPPGRYVGSNPTQAVHPDREATIAKIPTAPKKNAKNKRKNHAKQNSKKLENHRNAPNHGSYSGSYPLRPAPGSSQQSFPVQNDMGGMNQYNAMNVLPGLPDFSGVLQQPFSQLPFPPQNPGSGQHSFGAFNVPPWNGVNNPAGLMPFIPPMMNFFPSPAMSGPMPNGFPFFPFDPTMAGAADPAAGNAQDKTRKRFDSSKRQYGRESKSPDPPQVSQDYMTQASLEPTKLSSPQPLLVILDLNGTLIYRKHRRFPPVFARRAGLDEFIETLINKYKVMIWSSSKPETVRGVCEKVFPAEQRSQLVAEWGRDKFGLNMSQYRSKVQVYKKLEIVWADKDVQASHPLAQEPNPPTTQNGKKRKAQRRWDQTNTILIDDSKLKALSEPYNILEIPEFTNAPGIDESMIFPKVLQRLEALSNHDDVSKILRVWNGIQGNNSILDLGDFPSGDTPTTLTVAQARTQRRKLRKQEKKVARKASAAVNTETQTNTTESDQPPVGVLQEQEQTITTTARSPSPVSDTQSENFLLDRLEESLDAQKR</sequence>
<dbReference type="SMART" id="SM00577">
    <property type="entry name" value="CPDc"/>
    <property type="match status" value="1"/>
</dbReference>
<dbReference type="OrthoDB" id="1711508at2759"/>
<dbReference type="InterPro" id="IPR004274">
    <property type="entry name" value="FCP1_dom"/>
</dbReference>
<dbReference type="Pfam" id="PF03031">
    <property type="entry name" value="NIF"/>
    <property type="match status" value="1"/>
</dbReference>